<dbReference type="AlphaFoldDB" id="A0A392TEN8"/>
<dbReference type="Proteomes" id="UP000265520">
    <property type="component" value="Unassembled WGS sequence"/>
</dbReference>
<evidence type="ECO:0000313" key="1">
    <source>
        <dbReference type="EMBL" id="MCI59468.1"/>
    </source>
</evidence>
<organism evidence="1 2">
    <name type="scientific">Trifolium medium</name>
    <dbReference type="NCBI Taxonomy" id="97028"/>
    <lineage>
        <taxon>Eukaryota</taxon>
        <taxon>Viridiplantae</taxon>
        <taxon>Streptophyta</taxon>
        <taxon>Embryophyta</taxon>
        <taxon>Tracheophyta</taxon>
        <taxon>Spermatophyta</taxon>
        <taxon>Magnoliopsida</taxon>
        <taxon>eudicotyledons</taxon>
        <taxon>Gunneridae</taxon>
        <taxon>Pentapetalae</taxon>
        <taxon>rosids</taxon>
        <taxon>fabids</taxon>
        <taxon>Fabales</taxon>
        <taxon>Fabaceae</taxon>
        <taxon>Papilionoideae</taxon>
        <taxon>50 kb inversion clade</taxon>
        <taxon>NPAAA clade</taxon>
        <taxon>Hologalegina</taxon>
        <taxon>IRL clade</taxon>
        <taxon>Trifolieae</taxon>
        <taxon>Trifolium</taxon>
    </lineage>
</organism>
<feature type="non-terminal residue" evidence="1">
    <location>
        <position position="1"/>
    </location>
</feature>
<reference evidence="1 2" key="1">
    <citation type="journal article" date="2018" name="Front. Plant Sci.">
        <title>Red Clover (Trifolium pratense) and Zigzag Clover (T. medium) - A Picture of Genomic Similarities and Differences.</title>
        <authorList>
            <person name="Dluhosova J."/>
            <person name="Istvanek J."/>
            <person name="Nedelnik J."/>
            <person name="Repkova J."/>
        </authorList>
    </citation>
    <scope>NUCLEOTIDE SEQUENCE [LARGE SCALE GENOMIC DNA]</scope>
    <source>
        <strain evidence="2">cv. 10/8</strain>
        <tissue evidence="1">Leaf</tissue>
    </source>
</reference>
<dbReference type="EMBL" id="LXQA010564215">
    <property type="protein sequence ID" value="MCI59468.1"/>
    <property type="molecule type" value="Genomic_DNA"/>
</dbReference>
<accession>A0A392TEN8</accession>
<evidence type="ECO:0000313" key="2">
    <source>
        <dbReference type="Proteomes" id="UP000265520"/>
    </source>
</evidence>
<comment type="caution">
    <text evidence="1">The sequence shown here is derived from an EMBL/GenBank/DDBJ whole genome shotgun (WGS) entry which is preliminary data.</text>
</comment>
<sequence>SVCCARRRGSCTRRRLVSVSWSQVLPSARGAGRAARGADA</sequence>
<protein>
    <submittedName>
        <fullName evidence="1">Uncharacterized protein</fullName>
    </submittedName>
</protein>
<keyword evidence="2" id="KW-1185">Reference proteome</keyword>
<proteinExistence type="predicted"/>
<name>A0A392TEN8_9FABA</name>